<reference evidence="1 2" key="1">
    <citation type="submission" date="2019-09" db="EMBL/GenBank/DDBJ databases">
        <authorList>
            <person name="Chandra G."/>
            <person name="Truman W A."/>
        </authorList>
    </citation>
    <scope>NUCLEOTIDE SEQUENCE [LARGE SCALE GENOMIC DNA]</scope>
    <source>
        <strain evidence="1">PS880</strain>
    </source>
</reference>
<sequence length="45" mass="5174">MMVQNLAWVYKPGVGSGWGRNDTLSNFRLRPQVFASQQYMGPAQW</sequence>
<dbReference type="EMBL" id="CABVIH010000023">
    <property type="protein sequence ID" value="VVP31203.1"/>
    <property type="molecule type" value="Genomic_DNA"/>
</dbReference>
<dbReference type="Proteomes" id="UP000375525">
    <property type="component" value="Unassembled WGS sequence"/>
</dbReference>
<organism evidence="1 2">
    <name type="scientific">Pseudomonas fluorescens</name>
    <dbReference type="NCBI Taxonomy" id="294"/>
    <lineage>
        <taxon>Bacteria</taxon>
        <taxon>Pseudomonadati</taxon>
        <taxon>Pseudomonadota</taxon>
        <taxon>Gammaproteobacteria</taxon>
        <taxon>Pseudomonadales</taxon>
        <taxon>Pseudomonadaceae</taxon>
        <taxon>Pseudomonas</taxon>
    </lineage>
</organism>
<evidence type="ECO:0000313" key="2">
    <source>
        <dbReference type="Proteomes" id="UP000375525"/>
    </source>
</evidence>
<gene>
    <name evidence="1" type="ORF">PS880_04349</name>
</gene>
<accession>A0A5E7N4D8</accession>
<evidence type="ECO:0000313" key="1">
    <source>
        <dbReference type="EMBL" id="VVP31203.1"/>
    </source>
</evidence>
<proteinExistence type="predicted"/>
<name>A0A5E7N4D8_PSEFL</name>
<protein>
    <submittedName>
        <fullName evidence="1">Uncharacterized protein</fullName>
    </submittedName>
</protein>
<dbReference type="AlphaFoldDB" id="A0A5E7N4D8"/>